<comment type="caution">
    <text evidence="2">The sequence shown here is derived from an EMBL/GenBank/DDBJ whole genome shotgun (WGS) entry which is preliminary data.</text>
</comment>
<keyword evidence="3" id="KW-1185">Reference proteome</keyword>
<reference evidence="3" key="1">
    <citation type="journal article" date="2019" name="Int. J. Syst. Evol. Microbiol.">
        <title>The Global Catalogue of Microorganisms (GCM) 10K type strain sequencing project: providing services to taxonomists for standard genome sequencing and annotation.</title>
        <authorList>
            <consortium name="The Broad Institute Genomics Platform"/>
            <consortium name="The Broad Institute Genome Sequencing Center for Infectious Disease"/>
            <person name="Wu L."/>
            <person name="Ma J."/>
        </authorList>
    </citation>
    <scope>NUCLEOTIDE SEQUENCE [LARGE SCALE GENOMIC DNA]</scope>
    <source>
        <strain evidence="3">JCM 17543</strain>
    </source>
</reference>
<dbReference type="Proteomes" id="UP001500827">
    <property type="component" value="Unassembled WGS sequence"/>
</dbReference>
<name>A0ABP7L4E7_9SPHN</name>
<organism evidence="2 3">
    <name type="scientific">Sphingomonas limnosediminicola</name>
    <dbReference type="NCBI Taxonomy" id="940133"/>
    <lineage>
        <taxon>Bacteria</taxon>
        <taxon>Pseudomonadati</taxon>
        <taxon>Pseudomonadota</taxon>
        <taxon>Alphaproteobacteria</taxon>
        <taxon>Sphingomonadales</taxon>
        <taxon>Sphingomonadaceae</taxon>
        <taxon>Sphingomonas</taxon>
    </lineage>
</organism>
<gene>
    <name evidence="2" type="ORF">GCM10022276_12370</name>
</gene>
<feature type="compositionally biased region" description="Basic residues" evidence="1">
    <location>
        <begin position="275"/>
        <end position="290"/>
    </location>
</feature>
<evidence type="ECO:0000313" key="3">
    <source>
        <dbReference type="Proteomes" id="UP001500827"/>
    </source>
</evidence>
<evidence type="ECO:0000256" key="1">
    <source>
        <dbReference type="SAM" id="MobiDB-lite"/>
    </source>
</evidence>
<proteinExistence type="predicted"/>
<dbReference type="RefSeq" id="WP_344698803.1">
    <property type="nucleotide sequence ID" value="NZ_BAABBM010000001.1"/>
</dbReference>
<dbReference type="EMBL" id="BAABBM010000001">
    <property type="protein sequence ID" value="GAA3894770.1"/>
    <property type="molecule type" value="Genomic_DNA"/>
</dbReference>
<evidence type="ECO:0000313" key="2">
    <source>
        <dbReference type="EMBL" id="GAA3894770.1"/>
    </source>
</evidence>
<sequence length="290" mass="32476">MADIEVTAQFKAPRARSVKIYRLASPRVSEKSLKSVAAHFGLDPASKRATTCSDRNKLVYSEGPLEVTMFRASGGVRFRHMARWQMDDGGPDFAISDEAGQKRAQEIVNRFKWDGGEQRFLKAARLRVGEANVDKKHVGDRTIDVAVAFQRLVDGLPVDGPGGKLIIYLDRHGEATAVERLWRELDRPSGEAHLLPPEAAIENLARHLKSKRGMIEVSEIRLGYFEYGWKDRQQVLQPAYVLIGHTGARDSRARRKIVHVAPAIDNPPVRLTPPLRRKAPQPKRNARNAA</sequence>
<protein>
    <submittedName>
        <fullName evidence="2">Uncharacterized protein</fullName>
    </submittedName>
</protein>
<accession>A0ABP7L4E7</accession>
<feature type="region of interest" description="Disordered" evidence="1">
    <location>
        <begin position="265"/>
        <end position="290"/>
    </location>
</feature>